<evidence type="ECO:0000313" key="4">
    <source>
        <dbReference type="EnsemblMetazoa" id="CPIJ004729-PA"/>
    </source>
</evidence>
<dbReference type="InterPro" id="IPR002557">
    <property type="entry name" value="Chitin-bd_dom"/>
</dbReference>
<feature type="signal peptide" evidence="1">
    <location>
        <begin position="1"/>
        <end position="18"/>
    </location>
</feature>
<feature type="chain" id="PRO_5014566651" description="Chitin-binding type-2 domain-containing protein" evidence="1">
    <location>
        <begin position="19"/>
        <end position="297"/>
    </location>
</feature>
<dbReference type="KEGG" id="cqu:CpipJ_CPIJ004729"/>
<feature type="domain" description="Chitin-binding type-2" evidence="2">
    <location>
        <begin position="133"/>
        <end position="188"/>
    </location>
</feature>
<reference evidence="4" key="2">
    <citation type="submission" date="2020-05" db="UniProtKB">
        <authorList>
            <consortium name="EnsemblMetazoa"/>
        </authorList>
    </citation>
    <scope>IDENTIFICATION</scope>
    <source>
        <strain evidence="4">JHB</strain>
    </source>
</reference>
<name>B0WDG9_CULQU</name>
<dbReference type="EnsemblMetazoa" id="CPIJ004729-RA">
    <property type="protein sequence ID" value="CPIJ004729-PA"/>
    <property type="gene ID" value="CPIJ004729"/>
</dbReference>
<proteinExistence type="predicted"/>
<gene>
    <name evidence="4" type="primary">6036755</name>
    <name evidence="3" type="ORF">CpipJ_CPIJ004729</name>
</gene>
<dbReference type="eggNOG" id="ENOG502SYWE">
    <property type="taxonomic scope" value="Eukaryota"/>
</dbReference>
<dbReference type="Pfam" id="PF01607">
    <property type="entry name" value="CBM_14"/>
    <property type="match status" value="1"/>
</dbReference>
<dbReference type="OMA" id="TICIGCQ"/>
<accession>B0WDG9</accession>
<dbReference type="PROSITE" id="PS50940">
    <property type="entry name" value="CHIT_BIND_II"/>
    <property type="match status" value="1"/>
</dbReference>
<dbReference type="VEuPathDB" id="VectorBase:CQUJHB007524"/>
<keyword evidence="5" id="KW-1185">Reference proteome</keyword>
<dbReference type="InParanoid" id="B0WDG9"/>
<dbReference type="EMBL" id="DS231897">
    <property type="protein sequence ID" value="EDS44540.1"/>
    <property type="molecule type" value="Genomic_DNA"/>
</dbReference>
<dbReference type="VEuPathDB" id="VectorBase:CPIJ004729"/>
<evidence type="ECO:0000256" key="1">
    <source>
        <dbReference type="SAM" id="SignalP"/>
    </source>
</evidence>
<dbReference type="InterPro" id="IPR036508">
    <property type="entry name" value="Chitin-bd_dom_sf"/>
</dbReference>
<organism>
    <name type="scientific">Culex quinquefasciatus</name>
    <name type="common">Southern house mosquito</name>
    <name type="synonym">Culex pungens</name>
    <dbReference type="NCBI Taxonomy" id="7176"/>
    <lineage>
        <taxon>Eukaryota</taxon>
        <taxon>Metazoa</taxon>
        <taxon>Ecdysozoa</taxon>
        <taxon>Arthropoda</taxon>
        <taxon>Hexapoda</taxon>
        <taxon>Insecta</taxon>
        <taxon>Pterygota</taxon>
        <taxon>Neoptera</taxon>
        <taxon>Endopterygota</taxon>
        <taxon>Diptera</taxon>
        <taxon>Nematocera</taxon>
        <taxon>Culicoidea</taxon>
        <taxon>Culicidae</taxon>
        <taxon>Culicinae</taxon>
        <taxon>Culicini</taxon>
        <taxon>Culex</taxon>
        <taxon>Culex</taxon>
    </lineage>
</organism>
<sequence>MKPRTVLTILVQIAAVLASSIPDETEQEFVPGKLRDPAAETSFVQGSLRQGTAPTYTEKSCDLTKSAVCASCTVIKVCIAAITITAMVADNTNPTKTCPPATPFCSMSTTVTGAVCQTTPDPAEASCAQAKPVFTCTGIGFYPDPYSCQVYHYCTAQGATPQDYDCPEGYKFSSKTSGCVAQAGKCPTVTCPSAPAATSIYLPYPDDTQFYVYCTYDTTVTPTKVTPLMFSCGLGSAYNPMTDQCEYKCTKEGNFVDTANPRQYYQCYLMAGKLVYKDKICKADEKFSVPDNACVKA</sequence>
<reference evidence="3" key="1">
    <citation type="submission" date="2007-03" db="EMBL/GenBank/DDBJ databases">
        <title>Annotation of Culex pipiens quinquefasciatus.</title>
        <authorList>
            <consortium name="The Broad Institute Genome Sequencing Platform"/>
            <person name="Atkinson P.W."/>
            <person name="Hemingway J."/>
            <person name="Christensen B.M."/>
            <person name="Higgs S."/>
            <person name="Kodira C."/>
            <person name="Hannick L."/>
            <person name="Megy K."/>
            <person name="O'Leary S."/>
            <person name="Pearson M."/>
            <person name="Haas B.J."/>
            <person name="Mauceli E."/>
            <person name="Wortman J.R."/>
            <person name="Lee N.H."/>
            <person name="Guigo R."/>
            <person name="Stanke M."/>
            <person name="Alvarado L."/>
            <person name="Amedeo P."/>
            <person name="Antoine C.H."/>
            <person name="Arensburger P."/>
            <person name="Bidwell S.L."/>
            <person name="Crawford M."/>
            <person name="Camaro F."/>
            <person name="Devon K."/>
            <person name="Engels R."/>
            <person name="Hammond M."/>
            <person name="Howarth C."/>
            <person name="Koehrsen M."/>
            <person name="Lawson D."/>
            <person name="Montgomery P."/>
            <person name="Nene V."/>
            <person name="Nusbaum C."/>
            <person name="Puiu D."/>
            <person name="Romero-Severson J."/>
            <person name="Severson D.W."/>
            <person name="Shumway M."/>
            <person name="Sisk P."/>
            <person name="Stolte C."/>
            <person name="Zeng Q."/>
            <person name="Eisenstadt E."/>
            <person name="Fraser-Liggett C."/>
            <person name="Strausberg R."/>
            <person name="Galagan J."/>
            <person name="Birren B."/>
            <person name="Collins F.H."/>
        </authorList>
    </citation>
    <scope>NUCLEOTIDE SEQUENCE [LARGE SCALE GENOMIC DNA]</scope>
    <source>
        <strain evidence="3">JHB</strain>
    </source>
</reference>
<dbReference type="SMART" id="SM00494">
    <property type="entry name" value="ChtBD2"/>
    <property type="match status" value="2"/>
</dbReference>
<dbReference type="GO" id="GO:0005576">
    <property type="term" value="C:extracellular region"/>
    <property type="evidence" value="ECO:0007669"/>
    <property type="project" value="InterPro"/>
</dbReference>
<dbReference type="OrthoDB" id="7757128at2759"/>
<protein>
    <recommendedName>
        <fullName evidence="2">Chitin-binding type-2 domain-containing protein</fullName>
    </recommendedName>
</protein>
<evidence type="ECO:0000259" key="2">
    <source>
        <dbReference type="PROSITE" id="PS50940"/>
    </source>
</evidence>
<dbReference type="SUPFAM" id="SSF57625">
    <property type="entry name" value="Invertebrate chitin-binding proteins"/>
    <property type="match status" value="1"/>
</dbReference>
<evidence type="ECO:0000313" key="5">
    <source>
        <dbReference type="Proteomes" id="UP000002320"/>
    </source>
</evidence>
<dbReference type="Proteomes" id="UP000002320">
    <property type="component" value="Unassembled WGS sequence"/>
</dbReference>
<dbReference type="GO" id="GO:0008061">
    <property type="term" value="F:chitin binding"/>
    <property type="evidence" value="ECO:0007669"/>
    <property type="project" value="InterPro"/>
</dbReference>
<evidence type="ECO:0000313" key="3">
    <source>
        <dbReference type="EMBL" id="EDS44540.1"/>
    </source>
</evidence>
<dbReference type="HOGENOM" id="CLU_066078_0_0_1"/>
<dbReference type="AlphaFoldDB" id="B0WDG9"/>
<dbReference type="Gene3D" id="2.170.140.10">
    <property type="entry name" value="Chitin binding domain"/>
    <property type="match status" value="1"/>
</dbReference>
<keyword evidence="1" id="KW-0732">Signal</keyword>